<evidence type="ECO:0000313" key="2">
    <source>
        <dbReference type="EMBL" id="GAA1766136.1"/>
    </source>
</evidence>
<keyword evidence="3" id="KW-1185">Reference proteome</keyword>
<comment type="caution">
    <text evidence="2">The sequence shown here is derived from an EMBL/GenBank/DDBJ whole genome shotgun (WGS) entry which is preliminary data.</text>
</comment>
<dbReference type="Proteomes" id="UP001501475">
    <property type="component" value="Unassembled WGS sequence"/>
</dbReference>
<dbReference type="InterPro" id="IPR002737">
    <property type="entry name" value="MEMO1_fam"/>
</dbReference>
<organism evidence="2 3">
    <name type="scientific">Nostocoides vanveenii</name>
    <dbReference type="NCBI Taxonomy" id="330835"/>
    <lineage>
        <taxon>Bacteria</taxon>
        <taxon>Bacillati</taxon>
        <taxon>Actinomycetota</taxon>
        <taxon>Actinomycetes</taxon>
        <taxon>Micrococcales</taxon>
        <taxon>Intrasporangiaceae</taxon>
        <taxon>Nostocoides</taxon>
    </lineage>
</organism>
<reference evidence="3" key="1">
    <citation type="journal article" date="2019" name="Int. J. Syst. Evol. Microbiol.">
        <title>The Global Catalogue of Microorganisms (GCM) 10K type strain sequencing project: providing services to taxonomists for standard genome sequencing and annotation.</title>
        <authorList>
            <consortium name="The Broad Institute Genomics Platform"/>
            <consortium name="The Broad Institute Genome Sequencing Center for Infectious Disease"/>
            <person name="Wu L."/>
            <person name="Ma J."/>
        </authorList>
    </citation>
    <scope>NUCLEOTIDE SEQUENCE [LARGE SCALE GENOMIC DNA]</scope>
    <source>
        <strain evidence="3">JCM 15591</strain>
    </source>
</reference>
<dbReference type="Pfam" id="PF01875">
    <property type="entry name" value="Memo"/>
    <property type="match status" value="1"/>
</dbReference>
<proteinExistence type="inferred from homology"/>
<sequence>MARVRPAAVAGHLYPRDATTLAETVDRLLATAADPTAPVAPVKALIAPHGSYADSGAMAALAYAALLPARDIITRVVLLGPTHRVAIDGLAVPGADLFATPLGQVPVARLSDEILTALPQVHISPAAHVAEHSLEVQLPFLQRVLREFELIPLAVGRAAPAVVAEVVDALWGGPETVVVVSSNLSHYHPYAVARRLDEATARHLLALQPDIRHVQACGAAPVNGLLVSARAHRLRPRLLDQCNSGDAAGGRERVVGYASLAFDSIA</sequence>
<dbReference type="PANTHER" id="PTHR11060">
    <property type="entry name" value="PROTEIN MEMO1"/>
    <property type="match status" value="1"/>
</dbReference>
<dbReference type="Gene3D" id="3.40.830.10">
    <property type="entry name" value="LigB-like"/>
    <property type="match status" value="1"/>
</dbReference>
<comment type="similarity">
    <text evidence="1">Belongs to the MEMO1 family.</text>
</comment>
<protein>
    <submittedName>
        <fullName evidence="2">AmmeMemoRadiSam system protein B</fullName>
    </submittedName>
</protein>
<dbReference type="CDD" id="cd07361">
    <property type="entry name" value="MEMO_like"/>
    <property type="match status" value="1"/>
</dbReference>
<evidence type="ECO:0000313" key="3">
    <source>
        <dbReference type="Proteomes" id="UP001501475"/>
    </source>
</evidence>
<dbReference type="EMBL" id="BAAAPN010000057">
    <property type="protein sequence ID" value="GAA1766136.1"/>
    <property type="molecule type" value="Genomic_DNA"/>
</dbReference>
<gene>
    <name evidence="2" type="primary">amrB</name>
    <name evidence="2" type="ORF">GCM10009810_26230</name>
</gene>
<dbReference type="RefSeq" id="WP_344067137.1">
    <property type="nucleotide sequence ID" value="NZ_BAAAPN010000057.1"/>
</dbReference>
<name>A0ABP4X1R7_9MICO</name>
<dbReference type="NCBIfam" id="TIGR04336">
    <property type="entry name" value="AmmeMemoSam_B"/>
    <property type="match status" value="1"/>
</dbReference>
<evidence type="ECO:0000256" key="1">
    <source>
        <dbReference type="ARBA" id="ARBA00006315"/>
    </source>
</evidence>
<accession>A0ABP4X1R7</accession>
<dbReference type="PANTHER" id="PTHR11060:SF0">
    <property type="entry name" value="PROTEIN MEMO1"/>
    <property type="match status" value="1"/>
</dbReference>